<keyword evidence="3" id="KW-1185">Reference proteome</keyword>
<feature type="region of interest" description="Disordered" evidence="1">
    <location>
        <begin position="1"/>
        <end position="34"/>
    </location>
</feature>
<dbReference type="EMBL" id="NPHW01007167">
    <property type="protein sequence ID" value="OXV05333.1"/>
    <property type="molecule type" value="Genomic_DNA"/>
</dbReference>
<dbReference type="Proteomes" id="UP000243515">
    <property type="component" value="Unassembled WGS sequence"/>
</dbReference>
<reference evidence="2 3" key="1">
    <citation type="journal article" date="2015" name="Environ. Microbiol.">
        <title>Metagenome sequence of Elaphomyces granulatus from sporocarp tissue reveals Ascomycota ectomycorrhizal fingerprints of genome expansion and a Proteobacteria-rich microbiome.</title>
        <authorList>
            <person name="Quandt C.A."/>
            <person name="Kohler A."/>
            <person name="Hesse C.N."/>
            <person name="Sharpton T.J."/>
            <person name="Martin F."/>
            <person name="Spatafora J.W."/>
        </authorList>
    </citation>
    <scope>NUCLEOTIDE SEQUENCE [LARGE SCALE GENOMIC DNA]</scope>
    <source>
        <strain evidence="2 3">OSC145934</strain>
    </source>
</reference>
<proteinExistence type="predicted"/>
<accession>A0A232LMF0</accession>
<comment type="caution">
    <text evidence="2">The sequence shown here is derived from an EMBL/GenBank/DDBJ whole genome shotgun (WGS) entry which is preliminary data.</text>
</comment>
<sequence length="204" mass="21289">MIAPPLRGILQSKRPRPKRVRFGASPADTPSKLRSISQAVTESYTGHDMDPHADSPGVLAFPAQVPASSLRAARTDADSYQPVVPNLTGTFTLDYTCLPASSSAPGPGTVAGTVGEPAPSSNVLRASEPTSSSPGCECLCDFAPQLESGGGLGVGRPIWLQEPPERASRAVGITTIFFYLLLTNLAGSKPTRSIELGTSRNTLT</sequence>
<name>A0A232LMF0_9EURO</name>
<organism evidence="2 3">
    <name type="scientific">Elaphomyces granulatus</name>
    <dbReference type="NCBI Taxonomy" id="519963"/>
    <lineage>
        <taxon>Eukaryota</taxon>
        <taxon>Fungi</taxon>
        <taxon>Dikarya</taxon>
        <taxon>Ascomycota</taxon>
        <taxon>Pezizomycotina</taxon>
        <taxon>Eurotiomycetes</taxon>
        <taxon>Eurotiomycetidae</taxon>
        <taxon>Eurotiales</taxon>
        <taxon>Elaphomycetaceae</taxon>
        <taxon>Elaphomyces</taxon>
    </lineage>
</organism>
<evidence type="ECO:0000313" key="3">
    <source>
        <dbReference type="Proteomes" id="UP000243515"/>
    </source>
</evidence>
<dbReference type="OrthoDB" id="5394108at2759"/>
<feature type="compositionally biased region" description="Polar residues" evidence="1">
    <location>
        <begin position="119"/>
        <end position="128"/>
    </location>
</feature>
<gene>
    <name evidence="2" type="ORF">Egran_06899</name>
</gene>
<dbReference type="AlphaFoldDB" id="A0A232LMF0"/>
<evidence type="ECO:0000313" key="2">
    <source>
        <dbReference type="EMBL" id="OXV05333.1"/>
    </source>
</evidence>
<feature type="region of interest" description="Disordered" evidence="1">
    <location>
        <begin position="104"/>
        <end position="128"/>
    </location>
</feature>
<protein>
    <submittedName>
        <fullName evidence="2">Uncharacterized protein</fullName>
    </submittedName>
</protein>
<evidence type="ECO:0000256" key="1">
    <source>
        <dbReference type="SAM" id="MobiDB-lite"/>
    </source>
</evidence>